<dbReference type="EMBL" id="BSSV01000007">
    <property type="protein sequence ID" value="GLX86820.1"/>
    <property type="molecule type" value="Genomic_DNA"/>
</dbReference>
<accession>A0ABQ6HFE0</accession>
<reference evidence="1 2" key="1">
    <citation type="submission" date="2023-03" db="EMBL/GenBank/DDBJ databases">
        <title>Thalassotalea loyana LMG 22536T draft genome sequence.</title>
        <authorList>
            <person name="Sawabe T."/>
        </authorList>
    </citation>
    <scope>NUCLEOTIDE SEQUENCE [LARGE SCALE GENOMIC DNA]</scope>
    <source>
        <strain evidence="1 2">LMG 22536</strain>
    </source>
</reference>
<evidence type="ECO:0000313" key="2">
    <source>
        <dbReference type="Proteomes" id="UP001157134"/>
    </source>
</evidence>
<comment type="caution">
    <text evidence="1">The sequence shown here is derived from an EMBL/GenBank/DDBJ whole genome shotgun (WGS) entry which is preliminary data.</text>
</comment>
<organism evidence="1 2">
    <name type="scientific">Thalassotalea loyana</name>
    <dbReference type="NCBI Taxonomy" id="280483"/>
    <lineage>
        <taxon>Bacteria</taxon>
        <taxon>Pseudomonadati</taxon>
        <taxon>Pseudomonadota</taxon>
        <taxon>Gammaproteobacteria</taxon>
        <taxon>Alteromonadales</taxon>
        <taxon>Colwelliaceae</taxon>
        <taxon>Thalassotalea</taxon>
    </lineage>
</organism>
<dbReference type="Proteomes" id="UP001157134">
    <property type="component" value="Unassembled WGS sequence"/>
</dbReference>
<dbReference type="InterPro" id="IPR007420">
    <property type="entry name" value="DUF465"/>
</dbReference>
<dbReference type="InterPro" id="IPR038444">
    <property type="entry name" value="DUF465_sf"/>
</dbReference>
<dbReference type="RefSeq" id="WP_284300221.1">
    <property type="nucleotide sequence ID" value="NZ_BSSV01000007.1"/>
</dbReference>
<sequence length="79" mass="9089">MLGEDHSLVCDFPQFKETIDKLNQENELFASKAARYHQLDAEIRSLETANSPIGDNAIHQLKQERAQLKDMLYQMLLNA</sequence>
<evidence type="ECO:0008006" key="3">
    <source>
        <dbReference type="Google" id="ProtNLM"/>
    </source>
</evidence>
<gene>
    <name evidence="1" type="ORF">tloyanaT_30730</name>
</gene>
<keyword evidence="2" id="KW-1185">Reference proteome</keyword>
<proteinExistence type="predicted"/>
<dbReference type="Gene3D" id="6.10.280.50">
    <property type="match status" value="1"/>
</dbReference>
<evidence type="ECO:0000313" key="1">
    <source>
        <dbReference type="EMBL" id="GLX86820.1"/>
    </source>
</evidence>
<name>A0ABQ6HFE0_9GAMM</name>
<dbReference type="Pfam" id="PF04325">
    <property type="entry name" value="DUF465"/>
    <property type="match status" value="1"/>
</dbReference>
<protein>
    <recommendedName>
        <fullName evidence="3">DUF465 domain-containing protein</fullName>
    </recommendedName>
</protein>